<proteinExistence type="predicted"/>
<dbReference type="Proteomes" id="UP001140949">
    <property type="component" value="Unassembled WGS sequence"/>
</dbReference>
<reference evidence="2" key="2">
    <citation type="submission" date="2023-04" db="EMBL/GenBank/DDBJ databases">
        <authorList>
            <person name="Bruccoleri R.E."/>
            <person name="Oakeley E.J."/>
            <person name="Faust A.-M."/>
            <person name="Dessus-Babus S."/>
            <person name="Altorfer M."/>
            <person name="Burckhardt D."/>
            <person name="Oertli M."/>
            <person name="Naumann U."/>
            <person name="Petersen F."/>
            <person name="Wong J."/>
        </authorList>
    </citation>
    <scope>NUCLEOTIDE SEQUENCE</scope>
    <source>
        <strain evidence="2">GSM-AAB239-AS_SAM_17_03QT</strain>
        <tissue evidence="2">Leaf</tissue>
    </source>
</reference>
<keyword evidence="2" id="KW-0418">Kinase</keyword>
<dbReference type="EMBL" id="JANAVB010004598">
    <property type="protein sequence ID" value="KAJ6848720.1"/>
    <property type="molecule type" value="Genomic_DNA"/>
</dbReference>
<feature type="compositionally biased region" description="Low complexity" evidence="1">
    <location>
        <begin position="137"/>
        <end position="146"/>
    </location>
</feature>
<gene>
    <name evidence="2" type="ORF">M6B38_274680</name>
</gene>
<comment type="caution">
    <text evidence="2">The sequence shown here is derived from an EMBL/GenBank/DDBJ whole genome shotgun (WGS) entry which is preliminary data.</text>
</comment>
<evidence type="ECO:0000313" key="2">
    <source>
        <dbReference type="EMBL" id="KAJ6848720.1"/>
    </source>
</evidence>
<reference evidence="2" key="1">
    <citation type="journal article" date="2023" name="GigaByte">
        <title>Genome assembly of the bearded iris, Iris pallida Lam.</title>
        <authorList>
            <person name="Bruccoleri R.E."/>
            <person name="Oakeley E.J."/>
            <person name="Faust A.M.E."/>
            <person name="Altorfer M."/>
            <person name="Dessus-Babus S."/>
            <person name="Burckhardt D."/>
            <person name="Oertli M."/>
            <person name="Naumann U."/>
            <person name="Petersen F."/>
            <person name="Wong J."/>
        </authorList>
    </citation>
    <scope>NUCLEOTIDE SEQUENCE</scope>
    <source>
        <strain evidence="2">GSM-AAB239-AS_SAM_17_03QT</strain>
    </source>
</reference>
<dbReference type="GO" id="GO:0016301">
    <property type="term" value="F:kinase activity"/>
    <property type="evidence" value="ECO:0007669"/>
    <property type="project" value="UniProtKB-KW"/>
</dbReference>
<feature type="region of interest" description="Disordered" evidence="1">
    <location>
        <begin position="133"/>
        <end position="162"/>
    </location>
</feature>
<evidence type="ECO:0000256" key="1">
    <source>
        <dbReference type="SAM" id="MobiDB-lite"/>
    </source>
</evidence>
<keyword evidence="2" id="KW-0675">Receptor</keyword>
<dbReference type="AlphaFoldDB" id="A0AAX6I5V5"/>
<organism evidence="2 3">
    <name type="scientific">Iris pallida</name>
    <name type="common">Sweet iris</name>
    <dbReference type="NCBI Taxonomy" id="29817"/>
    <lineage>
        <taxon>Eukaryota</taxon>
        <taxon>Viridiplantae</taxon>
        <taxon>Streptophyta</taxon>
        <taxon>Embryophyta</taxon>
        <taxon>Tracheophyta</taxon>
        <taxon>Spermatophyta</taxon>
        <taxon>Magnoliopsida</taxon>
        <taxon>Liliopsida</taxon>
        <taxon>Asparagales</taxon>
        <taxon>Iridaceae</taxon>
        <taxon>Iridoideae</taxon>
        <taxon>Irideae</taxon>
        <taxon>Iris</taxon>
    </lineage>
</organism>
<keyword evidence="3" id="KW-1185">Reference proteome</keyword>
<evidence type="ECO:0000313" key="3">
    <source>
        <dbReference type="Proteomes" id="UP001140949"/>
    </source>
</evidence>
<accession>A0AAX6I5V5</accession>
<protein>
    <submittedName>
        <fullName evidence="2">Proline-rich receptor-like protein kinase PERK8</fullName>
    </submittedName>
</protein>
<name>A0AAX6I5V5_IRIPA</name>
<sequence>MENLHQHHSSAHVLQRRPGVLLHPQPEPNLEVTVILLSSVQLCHHSTRSGRQTVFRHLPVPRLRPPDLDCLRRCLAKTELFPPSSLSVVGRWTSNDFDPRDPVGSEPRCAISTGRAISGVRHVFLYTPLTMSDHYSSSRPSGSPRSGHLETDRAYLPPTQQRWTSRQTLIARTKASVEAFYHSIMGDRTG</sequence>
<keyword evidence="2" id="KW-0808">Transferase</keyword>